<dbReference type="OrthoDB" id="407832at2759"/>
<accession>F0XQV9</accession>
<proteinExistence type="predicted"/>
<dbReference type="HOGENOM" id="CLU_043410_0_1_1"/>
<evidence type="ECO:0000313" key="1">
    <source>
        <dbReference type="EMBL" id="EFW99910.1"/>
    </source>
</evidence>
<dbReference type="eggNOG" id="ENOG502QXCM">
    <property type="taxonomic scope" value="Eukaryota"/>
</dbReference>
<keyword evidence="1" id="KW-0560">Oxidoreductase</keyword>
<evidence type="ECO:0000313" key="2">
    <source>
        <dbReference type="Proteomes" id="UP000007796"/>
    </source>
</evidence>
<dbReference type="InterPro" id="IPR008775">
    <property type="entry name" value="Phytyl_CoA_dOase-like"/>
</dbReference>
<dbReference type="PANTHER" id="PTHR37563">
    <property type="entry name" value="PHYTANOYL-COA DIOXYGENASE FAMILY PROTEIN (AFU_ORTHOLOGUE AFUA_2G03330)"/>
    <property type="match status" value="1"/>
</dbReference>
<dbReference type="Pfam" id="PF05721">
    <property type="entry name" value="PhyH"/>
    <property type="match status" value="1"/>
</dbReference>
<organism evidence="2">
    <name type="scientific">Grosmannia clavigera (strain kw1407 / UAMH 11150)</name>
    <name type="common">Blue stain fungus</name>
    <name type="synonym">Graphiocladiella clavigera</name>
    <dbReference type="NCBI Taxonomy" id="655863"/>
    <lineage>
        <taxon>Eukaryota</taxon>
        <taxon>Fungi</taxon>
        <taxon>Dikarya</taxon>
        <taxon>Ascomycota</taxon>
        <taxon>Pezizomycotina</taxon>
        <taxon>Sordariomycetes</taxon>
        <taxon>Sordariomycetidae</taxon>
        <taxon>Ophiostomatales</taxon>
        <taxon>Ophiostomataceae</taxon>
        <taxon>Leptographium</taxon>
    </lineage>
</organism>
<gene>
    <name evidence="1" type="ORF">CMQ_228</name>
</gene>
<dbReference type="Proteomes" id="UP000007796">
    <property type="component" value="Unassembled WGS sequence"/>
</dbReference>
<dbReference type="PANTHER" id="PTHR37563:SF2">
    <property type="entry name" value="PHYTANOYL-COA DIOXYGENASE FAMILY PROTEIN (AFU_ORTHOLOGUE AFUA_2G03330)"/>
    <property type="match status" value="1"/>
</dbReference>
<dbReference type="Gene3D" id="2.60.120.620">
    <property type="entry name" value="q2cbj1_9rhob like domain"/>
    <property type="match status" value="1"/>
</dbReference>
<dbReference type="InterPro" id="IPR051961">
    <property type="entry name" value="Fungal_Metabolite_Diox"/>
</dbReference>
<dbReference type="RefSeq" id="XP_014169325.1">
    <property type="nucleotide sequence ID" value="XM_014313850.1"/>
</dbReference>
<keyword evidence="2" id="KW-1185">Reference proteome</keyword>
<dbReference type="InParanoid" id="F0XQV9"/>
<dbReference type="EMBL" id="GL629807">
    <property type="protein sequence ID" value="EFW99910.1"/>
    <property type="molecule type" value="Genomic_DNA"/>
</dbReference>
<protein>
    <submittedName>
        <fullName evidence="1">Phytanoyl-dioxygenase family protein</fullName>
    </submittedName>
</protein>
<name>F0XQV9_GROCL</name>
<reference evidence="1 2" key="1">
    <citation type="journal article" date="2011" name="Proc. Natl. Acad. Sci. U.S.A.">
        <title>Genome and transcriptome analyses of the mountain pine beetle-fungal symbiont Grosmannia clavigera, a lodgepole pine pathogen.</title>
        <authorList>
            <person name="DiGuistini S."/>
            <person name="Wang Y."/>
            <person name="Liao N.Y."/>
            <person name="Taylor G."/>
            <person name="Tanguay P."/>
            <person name="Feau N."/>
            <person name="Henrissat B."/>
            <person name="Chan S.K."/>
            <person name="Hesse-Orce U."/>
            <person name="Alamouti S.M."/>
            <person name="Tsui C.K.M."/>
            <person name="Docking R.T."/>
            <person name="Levasseur A."/>
            <person name="Haridas S."/>
            <person name="Robertson G."/>
            <person name="Birol I."/>
            <person name="Holt R.A."/>
            <person name="Marra M.A."/>
            <person name="Hamelin R.C."/>
            <person name="Hirst M."/>
            <person name="Jones S.J.M."/>
            <person name="Bohlmann J."/>
            <person name="Breuil C."/>
        </authorList>
    </citation>
    <scope>NUCLEOTIDE SEQUENCE [LARGE SCALE GENOMIC DNA]</scope>
    <source>
        <strain evidence="2">kw1407 / UAMH 11150</strain>
    </source>
</reference>
<dbReference type="GO" id="GO:0051213">
    <property type="term" value="F:dioxygenase activity"/>
    <property type="evidence" value="ECO:0007669"/>
    <property type="project" value="UniProtKB-KW"/>
</dbReference>
<dbReference type="SUPFAM" id="SSF51197">
    <property type="entry name" value="Clavaminate synthase-like"/>
    <property type="match status" value="1"/>
</dbReference>
<keyword evidence="1" id="KW-0223">Dioxygenase</keyword>
<sequence length="281" mass="31702">MPLLRLLSTVPVVIKPSSKEIRSNTLNERSLETAIRQVHLDGLVVVEDVVPHEHIDILNKKMIADARQLQARGEDGPFNYNLGNIQQVAPPVAEYFYPDFGPRPKWTFCSANTAMPPVSNTAPPQRQPVHTDADFAHPAHPFALVVNVPLVCMTPRNGSTEIWLGTHNTAESPHRRASTASEPPVINKGSIVMCDLRLWHAGMLNWTDEVRVMLACIHFASWYRNPMQLEFCEDIKPILEAMDRKGMLELQTPVRWVSVDYALNTYLNRAFGNAYNFDQTP</sequence>
<dbReference type="GeneID" id="25975251"/>
<dbReference type="AlphaFoldDB" id="F0XQV9"/>